<comment type="caution">
    <text evidence="2">The sequence shown here is derived from an EMBL/GenBank/DDBJ whole genome shotgun (WGS) entry which is preliminary data.</text>
</comment>
<keyword evidence="3" id="KW-1185">Reference proteome</keyword>
<dbReference type="Gene3D" id="3.90.550.10">
    <property type="entry name" value="Spore Coat Polysaccharide Biosynthesis Protein SpsA, Chain A"/>
    <property type="match status" value="1"/>
</dbReference>
<dbReference type="SUPFAM" id="SSF53448">
    <property type="entry name" value="Nucleotide-diphospho-sugar transferases"/>
    <property type="match status" value="1"/>
</dbReference>
<evidence type="ECO:0000313" key="3">
    <source>
        <dbReference type="Proteomes" id="UP000741013"/>
    </source>
</evidence>
<dbReference type="Proteomes" id="UP000741013">
    <property type="component" value="Unassembled WGS sequence"/>
</dbReference>
<evidence type="ECO:0000259" key="1">
    <source>
        <dbReference type="Pfam" id="PF12804"/>
    </source>
</evidence>
<gene>
    <name evidence="2" type="ORF">JOM49_008133</name>
</gene>
<dbReference type="GO" id="GO:0016491">
    <property type="term" value="F:oxidoreductase activity"/>
    <property type="evidence" value="ECO:0007669"/>
    <property type="project" value="UniProtKB-KW"/>
</dbReference>
<dbReference type="EMBL" id="JAGGMS010000001">
    <property type="protein sequence ID" value="MBP2186607.1"/>
    <property type="molecule type" value="Genomic_DNA"/>
</dbReference>
<organism evidence="2 3">
    <name type="scientific">Amycolatopsis magusensis</name>
    <dbReference type="NCBI Taxonomy" id="882444"/>
    <lineage>
        <taxon>Bacteria</taxon>
        <taxon>Bacillati</taxon>
        <taxon>Actinomycetota</taxon>
        <taxon>Actinomycetes</taxon>
        <taxon>Pseudonocardiales</taxon>
        <taxon>Pseudonocardiaceae</taxon>
        <taxon>Amycolatopsis</taxon>
    </lineage>
</organism>
<reference evidence="2 3" key="1">
    <citation type="submission" date="2021-03" db="EMBL/GenBank/DDBJ databases">
        <title>Sequencing the genomes of 1000 actinobacteria strains.</title>
        <authorList>
            <person name="Klenk H.-P."/>
        </authorList>
    </citation>
    <scope>NUCLEOTIDE SEQUENCE [LARGE SCALE GENOMIC DNA]</scope>
    <source>
        <strain evidence="2 3">DSM 45510</strain>
    </source>
</reference>
<proteinExistence type="predicted"/>
<protein>
    <submittedName>
        <fullName evidence="2">Nicotine blue oxidoreductase</fullName>
        <ecNumber evidence="2">1.1.1.328</ecNumber>
    </submittedName>
</protein>
<dbReference type="CDD" id="cd04182">
    <property type="entry name" value="GT_2_like_f"/>
    <property type="match status" value="1"/>
</dbReference>
<dbReference type="PANTHER" id="PTHR43777">
    <property type="entry name" value="MOLYBDENUM COFACTOR CYTIDYLYLTRANSFERASE"/>
    <property type="match status" value="1"/>
</dbReference>
<dbReference type="RefSeq" id="WP_209669808.1">
    <property type="nucleotide sequence ID" value="NZ_JAGGMS010000001.1"/>
</dbReference>
<feature type="domain" description="MobA-like NTP transferase" evidence="1">
    <location>
        <begin position="6"/>
        <end position="162"/>
    </location>
</feature>
<accession>A0ABS4Q4K6</accession>
<keyword evidence="2" id="KW-0560">Oxidoreductase</keyword>
<dbReference type="EC" id="1.1.1.328" evidence="2"/>
<dbReference type="PANTHER" id="PTHR43777:SF1">
    <property type="entry name" value="MOLYBDENUM COFACTOR CYTIDYLYLTRANSFERASE"/>
    <property type="match status" value="1"/>
</dbReference>
<dbReference type="InterPro" id="IPR025877">
    <property type="entry name" value="MobA-like_NTP_Trfase"/>
</dbReference>
<dbReference type="InterPro" id="IPR029044">
    <property type="entry name" value="Nucleotide-diphossugar_trans"/>
</dbReference>
<evidence type="ECO:0000313" key="2">
    <source>
        <dbReference type="EMBL" id="MBP2186607.1"/>
    </source>
</evidence>
<name>A0ABS4Q4K6_9PSEU</name>
<sequence length="188" mass="19301">MADCAGLLLAAGAGRRFGGPKALVELGGEPLVRRALRALEPCSPVYVVTGAAAGEVTALLPATVFPVHAPDWAAGMGESLRAGLSALSSVEADAMLVHLVDLPDVTDTVVRRLTALAAPDVVARAAYAGVPGHPVLLGRDHWPAIASAVSGDAGARHWLSTRDDLRLVECGDLSGGRDVDRPEDLPPP</sequence>
<dbReference type="Pfam" id="PF12804">
    <property type="entry name" value="NTP_transf_3"/>
    <property type="match status" value="1"/>
</dbReference>